<dbReference type="GO" id="GO:0032993">
    <property type="term" value="C:protein-DNA complex"/>
    <property type="evidence" value="ECO:0007669"/>
    <property type="project" value="TreeGrafter"/>
</dbReference>
<dbReference type="Gene3D" id="1.10.10.10">
    <property type="entry name" value="Winged helix-like DNA-binding domain superfamily/Winged helix DNA-binding domain"/>
    <property type="match status" value="1"/>
</dbReference>
<dbReference type="InterPro" id="IPR001867">
    <property type="entry name" value="OmpR/PhoB-type_DNA-bd"/>
</dbReference>
<reference evidence="7" key="1">
    <citation type="submission" date="2016-10" db="EMBL/GenBank/DDBJ databases">
        <authorList>
            <person name="Varghese N."/>
            <person name="Submissions S."/>
        </authorList>
    </citation>
    <scope>NUCLEOTIDE SEQUENCE [LARGE SCALE GENOMIC DNA]</scope>
    <source>
        <strain evidence="7">IBRC-M 10403</strain>
    </source>
</reference>
<organism evidence="6 7">
    <name type="scientific">Actinokineospora iranica</name>
    <dbReference type="NCBI Taxonomy" id="1271860"/>
    <lineage>
        <taxon>Bacteria</taxon>
        <taxon>Bacillati</taxon>
        <taxon>Actinomycetota</taxon>
        <taxon>Actinomycetes</taxon>
        <taxon>Pseudonocardiales</taxon>
        <taxon>Pseudonocardiaceae</taxon>
        <taxon>Actinokineospora</taxon>
    </lineage>
</organism>
<dbReference type="InterPro" id="IPR011006">
    <property type="entry name" value="CheY-like_superfamily"/>
</dbReference>
<evidence type="ECO:0000313" key="6">
    <source>
        <dbReference type="EMBL" id="SDD80236.1"/>
    </source>
</evidence>
<dbReference type="InterPro" id="IPR001789">
    <property type="entry name" value="Sig_transdc_resp-reg_receiver"/>
</dbReference>
<dbReference type="InterPro" id="IPR039420">
    <property type="entry name" value="WalR-like"/>
</dbReference>
<feature type="DNA-binding region" description="OmpR/PhoB-type" evidence="3">
    <location>
        <begin position="121"/>
        <end position="216"/>
    </location>
</feature>
<dbReference type="STRING" id="1271860.SAMN05216174_11866"/>
<dbReference type="Gene3D" id="6.10.250.690">
    <property type="match status" value="1"/>
</dbReference>
<dbReference type="GO" id="GO:0000156">
    <property type="term" value="F:phosphorelay response regulator activity"/>
    <property type="evidence" value="ECO:0007669"/>
    <property type="project" value="TreeGrafter"/>
</dbReference>
<keyword evidence="1 3" id="KW-0238">DNA-binding</keyword>
<dbReference type="PROSITE" id="PS51755">
    <property type="entry name" value="OMPR_PHOB"/>
    <property type="match status" value="1"/>
</dbReference>
<feature type="modified residue" description="4-aspartylphosphate" evidence="2">
    <location>
        <position position="49"/>
    </location>
</feature>
<dbReference type="Pfam" id="PF00486">
    <property type="entry name" value="Trans_reg_C"/>
    <property type="match status" value="1"/>
</dbReference>
<dbReference type="Pfam" id="PF00072">
    <property type="entry name" value="Response_reg"/>
    <property type="match status" value="1"/>
</dbReference>
<dbReference type="Proteomes" id="UP000199501">
    <property type="component" value="Unassembled WGS sequence"/>
</dbReference>
<dbReference type="PROSITE" id="PS50110">
    <property type="entry name" value="RESPONSE_REGULATORY"/>
    <property type="match status" value="1"/>
</dbReference>
<evidence type="ECO:0000256" key="2">
    <source>
        <dbReference type="PROSITE-ProRule" id="PRU00169"/>
    </source>
</evidence>
<evidence type="ECO:0000259" key="5">
    <source>
        <dbReference type="PROSITE" id="PS51755"/>
    </source>
</evidence>
<dbReference type="PANTHER" id="PTHR48111:SF36">
    <property type="entry name" value="TRANSCRIPTIONAL REGULATORY PROTEIN CUTR"/>
    <property type="match status" value="1"/>
</dbReference>
<accession>A0A1G6XSA6</accession>
<dbReference type="SUPFAM" id="SSF52172">
    <property type="entry name" value="CheY-like"/>
    <property type="match status" value="1"/>
</dbReference>
<name>A0A1G6XSA6_9PSEU</name>
<dbReference type="GO" id="GO:0006355">
    <property type="term" value="P:regulation of DNA-templated transcription"/>
    <property type="evidence" value="ECO:0007669"/>
    <property type="project" value="InterPro"/>
</dbReference>
<sequence>MLVLEDDENMRLAVGGSLRGAGFAVDQVADLAAADEALWVNRYDCAVFDRKLPSGDSLRFVRAKRAAGLATPVLFLTALDSVDDRIAGLADGDDYLVKPFDMAELVARVRSLCRRSAIGRPPVLRCGDLELDPASRQVRRGGILLTLTPREFAVLELLMATPGTPVRRDALIAGAWDEMADPTSNILDVVIRQLRRKLHHPPMIHTVHRVGYRIDP</sequence>
<evidence type="ECO:0000256" key="3">
    <source>
        <dbReference type="PROSITE-ProRule" id="PRU01091"/>
    </source>
</evidence>
<dbReference type="InterPro" id="IPR036388">
    <property type="entry name" value="WH-like_DNA-bd_sf"/>
</dbReference>
<dbReference type="EMBL" id="FMZZ01000018">
    <property type="protein sequence ID" value="SDD80236.1"/>
    <property type="molecule type" value="Genomic_DNA"/>
</dbReference>
<keyword evidence="7" id="KW-1185">Reference proteome</keyword>
<dbReference type="SMART" id="SM00448">
    <property type="entry name" value="REC"/>
    <property type="match status" value="1"/>
</dbReference>
<feature type="domain" description="Response regulatory" evidence="4">
    <location>
        <begin position="1"/>
        <end position="113"/>
    </location>
</feature>
<dbReference type="GO" id="GO:0005829">
    <property type="term" value="C:cytosol"/>
    <property type="evidence" value="ECO:0007669"/>
    <property type="project" value="TreeGrafter"/>
</dbReference>
<feature type="domain" description="OmpR/PhoB-type" evidence="5">
    <location>
        <begin position="121"/>
        <end position="216"/>
    </location>
</feature>
<protein>
    <submittedName>
        <fullName evidence="6">DNA-binding response regulator, OmpR family, contains REC and winged-helix (WHTH) domain</fullName>
    </submittedName>
</protein>
<evidence type="ECO:0000259" key="4">
    <source>
        <dbReference type="PROSITE" id="PS50110"/>
    </source>
</evidence>
<dbReference type="PANTHER" id="PTHR48111">
    <property type="entry name" value="REGULATOR OF RPOS"/>
    <property type="match status" value="1"/>
</dbReference>
<gene>
    <name evidence="6" type="ORF">SAMN05216174_11866</name>
</gene>
<evidence type="ECO:0000256" key="1">
    <source>
        <dbReference type="ARBA" id="ARBA00023125"/>
    </source>
</evidence>
<dbReference type="GO" id="GO:0000976">
    <property type="term" value="F:transcription cis-regulatory region binding"/>
    <property type="evidence" value="ECO:0007669"/>
    <property type="project" value="TreeGrafter"/>
</dbReference>
<dbReference type="AlphaFoldDB" id="A0A1G6XSA6"/>
<dbReference type="Gene3D" id="3.40.50.2300">
    <property type="match status" value="1"/>
</dbReference>
<dbReference type="SMART" id="SM00862">
    <property type="entry name" value="Trans_reg_C"/>
    <property type="match status" value="1"/>
</dbReference>
<evidence type="ECO:0000313" key="7">
    <source>
        <dbReference type="Proteomes" id="UP000199501"/>
    </source>
</evidence>
<proteinExistence type="predicted"/>
<keyword evidence="2" id="KW-0597">Phosphoprotein</keyword>
<dbReference type="CDD" id="cd00383">
    <property type="entry name" value="trans_reg_C"/>
    <property type="match status" value="1"/>
</dbReference>